<dbReference type="EMBL" id="FOHE01000004">
    <property type="protein sequence ID" value="SET01359.1"/>
    <property type="molecule type" value="Genomic_DNA"/>
</dbReference>
<dbReference type="RefSeq" id="WP_090868019.1">
    <property type="nucleotide sequence ID" value="NZ_FOHE01000004.1"/>
</dbReference>
<evidence type="ECO:0000313" key="6">
    <source>
        <dbReference type="Proteomes" id="UP000198618"/>
    </source>
</evidence>
<dbReference type="InterPro" id="IPR050624">
    <property type="entry name" value="HTH-type_Tx_Regulator"/>
</dbReference>
<evidence type="ECO:0000259" key="4">
    <source>
        <dbReference type="PROSITE" id="PS50977"/>
    </source>
</evidence>
<gene>
    <name evidence="5" type="ORF">SAMN05216389_104167</name>
</gene>
<keyword evidence="2 3" id="KW-0238">DNA-binding</keyword>
<dbReference type="GO" id="GO:0003677">
    <property type="term" value="F:DNA binding"/>
    <property type="evidence" value="ECO:0007669"/>
    <property type="project" value="UniProtKB-UniRule"/>
</dbReference>
<accession>A0A1I0B5T5</accession>
<dbReference type="PROSITE" id="PS50977">
    <property type="entry name" value="HTH_TETR_2"/>
    <property type="match status" value="1"/>
</dbReference>
<dbReference type="PANTHER" id="PTHR43479">
    <property type="entry name" value="ACREF/ENVCD OPERON REPRESSOR-RELATED"/>
    <property type="match status" value="1"/>
</dbReference>
<evidence type="ECO:0000256" key="2">
    <source>
        <dbReference type="ARBA" id="ARBA00023125"/>
    </source>
</evidence>
<dbReference type="InterPro" id="IPR009057">
    <property type="entry name" value="Homeodomain-like_sf"/>
</dbReference>
<dbReference type="OrthoDB" id="153047at2"/>
<dbReference type="STRING" id="930131.SAMN05216389_104167"/>
<evidence type="ECO:0000256" key="3">
    <source>
        <dbReference type="PROSITE-ProRule" id="PRU00335"/>
    </source>
</evidence>
<reference evidence="5 6" key="1">
    <citation type="submission" date="2016-10" db="EMBL/GenBank/DDBJ databases">
        <authorList>
            <person name="de Groot N.N."/>
        </authorList>
    </citation>
    <scope>NUCLEOTIDE SEQUENCE [LARGE SCALE GENOMIC DNA]</scope>
    <source>
        <strain evidence="5 6">IBRC-M 10780</strain>
    </source>
</reference>
<dbReference type="Proteomes" id="UP000198618">
    <property type="component" value="Unassembled WGS sequence"/>
</dbReference>
<dbReference type="Pfam" id="PF00440">
    <property type="entry name" value="TetR_N"/>
    <property type="match status" value="1"/>
</dbReference>
<feature type="DNA-binding region" description="H-T-H motif" evidence="3">
    <location>
        <begin position="29"/>
        <end position="48"/>
    </location>
</feature>
<dbReference type="AlphaFoldDB" id="A0A1I0B5T5"/>
<organism evidence="5 6">
    <name type="scientific">Oceanobacillus limi</name>
    <dbReference type="NCBI Taxonomy" id="930131"/>
    <lineage>
        <taxon>Bacteria</taxon>
        <taxon>Bacillati</taxon>
        <taxon>Bacillota</taxon>
        <taxon>Bacilli</taxon>
        <taxon>Bacillales</taxon>
        <taxon>Bacillaceae</taxon>
        <taxon>Oceanobacillus</taxon>
    </lineage>
</organism>
<feature type="domain" description="HTH tetR-type" evidence="4">
    <location>
        <begin position="6"/>
        <end position="66"/>
    </location>
</feature>
<proteinExistence type="predicted"/>
<evidence type="ECO:0000256" key="1">
    <source>
        <dbReference type="ARBA" id="ARBA00022491"/>
    </source>
</evidence>
<evidence type="ECO:0000313" key="5">
    <source>
        <dbReference type="EMBL" id="SET01359.1"/>
    </source>
</evidence>
<keyword evidence="1" id="KW-0678">Repressor</keyword>
<dbReference type="Gene3D" id="1.10.357.10">
    <property type="entry name" value="Tetracycline Repressor, domain 2"/>
    <property type="match status" value="1"/>
</dbReference>
<protein>
    <submittedName>
        <fullName evidence="5">Transcriptional regulator, TetR family</fullName>
    </submittedName>
</protein>
<dbReference type="SUPFAM" id="SSF46689">
    <property type="entry name" value="Homeodomain-like"/>
    <property type="match status" value="1"/>
</dbReference>
<dbReference type="InterPro" id="IPR001647">
    <property type="entry name" value="HTH_TetR"/>
</dbReference>
<dbReference type="PANTHER" id="PTHR43479:SF11">
    <property type="entry name" value="ACREF_ENVCD OPERON REPRESSOR-RELATED"/>
    <property type="match status" value="1"/>
</dbReference>
<sequence length="190" mass="22696">MARERKFSTVDLYQSTKHLLLEHGYDGFTFSMLANRLDISRGALYKYFENKEVLISEYMVFEMKKFMVQLHKIQEYKSFEEKFDYLIHLIFHDQEIHRLREIGLEIPRSPNTKVHENQEQLDQLHYEMYTSLQSFVELGKQEGIIKPSIPNGLFLGFIFQTIAIPNHENLPYSEWVSSIKEILRHGMFKI</sequence>
<keyword evidence="6" id="KW-1185">Reference proteome</keyword>
<name>A0A1I0B5T5_9BACI</name>
<dbReference type="PRINTS" id="PR00455">
    <property type="entry name" value="HTHTETR"/>
</dbReference>